<feature type="domain" description="DUF2007" evidence="1">
    <location>
        <begin position="5"/>
        <end position="59"/>
    </location>
</feature>
<gene>
    <name evidence="2" type="ORF">B0O44_102357</name>
</gene>
<accession>A0A318UI77</accession>
<protein>
    <submittedName>
        <fullName evidence="2">Putative signal transducing protein</fullName>
    </submittedName>
</protein>
<dbReference type="EMBL" id="QKLU01000002">
    <property type="protein sequence ID" value="PYF75803.1"/>
    <property type="molecule type" value="Genomic_DNA"/>
</dbReference>
<evidence type="ECO:0000313" key="2">
    <source>
        <dbReference type="EMBL" id="PYF75803.1"/>
    </source>
</evidence>
<dbReference type="OrthoDB" id="1467917at2"/>
<dbReference type="Pfam" id="PF09413">
    <property type="entry name" value="DUF2007"/>
    <property type="match status" value="1"/>
</dbReference>
<evidence type="ECO:0000313" key="3">
    <source>
        <dbReference type="Proteomes" id="UP000248198"/>
    </source>
</evidence>
<sequence length="68" mass="7587">MNSNWIKVYTTENAITAEIIKQGLLESEIPAVVLNKQDSSYGTFGVLNVMVSPEHFDLAIAYILENEL</sequence>
<dbReference type="InterPro" id="IPR018551">
    <property type="entry name" value="DUF2007"/>
</dbReference>
<name>A0A318UI77_9SPHI</name>
<proteinExistence type="predicted"/>
<comment type="caution">
    <text evidence="2">The sequence shown here is derived from an EMBL/GenBank/DDBJ whole genome shotgun (WGS) entry which is preliminary data.</text>
</comment>
<reference evidence="2 3" key="1">
    <citation type="submission" date="2018-06" db="EMBL/GenBank/DDBJ databases">
        <title>Genomic Encyclopedia of Archaeal and Bacterial Type Strains, Phase II (KMG-II): from individual species to whole genera.</title>
        <authorList>
            <person name="Goeker M."/>
        </authorList>
    </citation>
    <scope>NUCLEOTIDE SEQUENCE [LARGE SCALE GENOMIC DNA]</scope>
    <source>
        <strain evidence="2 3">DSM 27372</strain>
    </source>
</reference>
<dbReference type="AlphaFoldDB" id="A0A318UI77"/>
<keyword evidence="3" id="KW-1185">Reference proteome</keyword>
<organism evidence="2 3">
    <name type="scientific">Pedobacter nutrimenti</name>
    <dbReference type="NCBI Taxonomy" id="1241337"/>
    <lineage>
        <taxon>Bacteria</taxon>
        <taxon>Pseudomonadati</taxon>
        <taxon>Bacteroidota</taxon>
        <taxon>Sphingobacteriia</taxon>
        <taxon>Sphingobacteriales</taxon>
        <taxon>Sphingobacteriaceae</taxon>
        <taxon>Pedobacter</taxon>
    </lineage>
</organism>
<dbReference type="Proteomes" id="UP000248198">
    <property type="component" value="Unassembled WGS sequence"/>
</dbReference>
<evidence type="ECO:0000259" key="1">
    <source>
        <dbReference type="Pfam" id="PF09413"/>
    </source>
</evidence>
<dbReference type="RefSeq" id="WP_110828322.1">
    <property type="nucleotide sequence ID" value="NZ_QKLU01000002.1"/>
</dbReference>